<name>A0A1H9U063_9BACI</name>
<comment type="subunit">
    <text evidence="2 15">Heterotetramer of two alpha and two beta chains arranged as a dimer of alpha/beta heterodimers.</text>
</comment>
<keyword evidence="8 15" id="KW-0865">Zymogen</keyword>
<reference evidence="17" key="1">
    <citation type="submission" date="2016-10" db="EMBL/GenBank/DDBJ databases">
        <authorList>
            <person name="de Groot N.N."/>
        </authorList>
    </citation>
    <scope>NUCLEOTIDE SEQUENCE [LARGE SCALE GENOMIC DNA]</scope>
    <source>
        <strain evidence="17">10nlg</strain>
    </source>
</reference>
<evidence type="ECO:0000313" key="17">
    <source>
        <dbReference type="Proteomes" id="UP000199318"/>
    </source>
</evidence>
<evidence type="ECO:0000256" key="7">
    <source>
        <dbReference type="ARBA" id="ARBA00023115"/>
    </source>
</evidence>
<dbReference type="InterPro" id="IPR017716">
    <property type="entry name" value="S-AdoMet_deCOase_pro-enz"/>
</dbReference>
<evidence type="ECO:0000256" key="10">
    <source>
        <dbReference type="ARBA" id="ARBA00023270"/>
    </source>
</evidence>
<keyword evidence="4 15" id="KW-0210">Decarboxylase</keyword>
<protein>
    <recommendedName>
        <fullName evidence="15">S-adenosylmethionine decarboxylase proenzyme</fullName>
        <shortName evidence="15">AdoMetDC</shortName>
        <shortName evidence="15">SAMDC</shortName>
        <ecNumber evidence="15">4.1.1.50</ecNumber>
    </recommendedName>
    <component>
        <recommendedName>
            <fullName evidence="15">S-adenosylmethionine decarboxylase beta chain</fullName>
        </recommendedName>
    </component>
    <component>
        <recommendedName>
            <fullName evidence="15">S-adenosylmethionine decarboxylase alpha chain</fullName>
        </recommendedName>
    </component>
</protein>
<feature type="active site" description="Proton acceptor; for processing activity" evidence="15">
    <location>
        <position position="89"/>
    </location>
</feature>
<dbReference type="InterPro" id="IPR003826">
    <property type="entry name" value="AdoMetDC_fam_prok"/>
</dbReference>
<evidence type="ECO:0000256" key="9">
    <source>
        <dbReference type="ARBA" id="ARBA00023239"/>
    </source>
</evidence>
<feature type="site" description="Cleavage (non-hydrolytic); by autolysis" evidence="15">
    <location>
        <begin position="83"/>
        <end position="84"/>
    </location>
</feature>
<proteinExistence type="inferred from homology"/>
<comment type="pathway">
    <text evidence="1 15">Amine and polyamine biosynthesis; S-adenosylmethioninamine biosynthesis; S-adenosylmethioninamine from S-adenosyl-L-methionine: step 1/1.</text>
</comment>
<evidence type="ECO:0000313" key="16">
    <source>
        <dbReference type="EMBL" id="SES02749.1"/>
    </source>
</evidence>
<dbReference type="GO" id="GO:0004014">
    <property type="term" value="F:adenosylmethionine decarboxylase activity"/>
    <property type="evidence" value="ECO:0007669"/>
    <property type="project" value="UniProtKB-UniRule"/>
</dbReference>
<dbReference type="UniPathway" id="UPA00331">
    <property type="reaction ID" value="UER00451"/>
</dbReference>
<dbReference type="InterPro" id="IPR042286">
    <property type="entry name" value="AdoMetDC_C"/>
</dbReference>
<dbReference type="AlphaFoldDB" id="A0A1H9U063"/>
<comment type="catalytic activity">
    <reaction evidence="12 15">
        <text>S-adenosyl-L-methionine + H(+) = S-adenosyl 3-(methylsulfanyl)propylamine + CO2</text>
        <dbReference type="Rhea" id="RHEA:15981"/>
        <dbReference type="ChEBI" id="CHEBI:15378"/>
        <dbReference type="ChEBI" id="CHEBI:16526"/>
        <dbReference type="ChEBI" id="CHEBI:57443"/>
        <dbReference type="ChEBI" id="CHEBI:59789"/>
        <dbReference type="EC" id="4.1.1.50"/>
    </reaction>
</comment>
<sequence>MDPPENLRSNYGIIFLKGGLSMDTMGRHVIAELWECNEDKLNDVQSLEKLFVDAALKAGAEVREAAFHKFAPQGVSGVVIISESHLTVHSFPEHGYASIDVFTCGDTIDPHTASDFITAELEAGRSEIIELPRGMGPVHIQNRDSKEMNKAPSSS</sequence>
<feature type="chain" id="PRO_5023361612" description="S-adenosylmethionine decarboxylase alpha chain" evidence="15">
    <location>
        <begin position="84"/>
        <end position="155"/>
    </location>
</feature>
<keyword evidence="9 15" id="KW-0456">Lyase</keyword>
<evidence type="ECO:0000256" key="14">
    <source>
        <dbReference type="ARBA" id="ARBA00061583"/>
    </source>
</evidence>
<comment type="function">
    <text evidence="13 15">Catalyzes the decarboxylation of S-adenosylmethionine to S-adenosylmethioninamine (dcAdoMet), the propylamine donor required for the synthesis of the polyamines spermine and spermidine from the diamine putrescine.</text>
</comment>
<organism evidence="16 17">
    <name type="scientific">Salisediminibacterium halotolerans</name>
    <dbReference type="NCBI Taxonomy" id="517425"/>
    <lineage>
        <taxon>Bacteria</taxon>
        <taxon>Bacillati</taxon>
        <taxon>Bacillota</taxon>
        <taxon>Bacilli</taxon>
        <taxon>Bacillales</taxon>
        <taxon>Bacillaceae</taxon>
        <taxon>Salisediminibacterium</taxon>
    </lineage>
</organism>
<accession>A0A1H9U063</accession>
<dbReference type="STRING" id="1464123.SAMN05444126_1126"/>
<dbReference type="GO" id="GO:0008295">
    <property type="term" value="P:spermidine biosynthetic process"/>
    <property type="evidence" value="ECO:0007669"/>
    <property type="project" value="UniProtKB-UniRule"/>
</dbReference>
<dbReference type="Gene3D" id="3.30.360.110">
    <property type="entry name" value="S-adenosylmethionine decarboxylase domain"/>
    <property type="match status" value="1"/>
</dbReference>
<dbReference type="HAMAP" id="MF_00464">
    <property type="entry name" value="AdoMetDC_1"/>
    <property type="match status" value="1"/>
</dbReference>
<dbReference type="PANTHER" id="PTHR33866">
    <property type="entry name" value="S-ADENOSYLMETHIONINE DECARBOXYLASE PROENZYME"/>
    <property type="match status" value="1"/>
</dbReference>
<feature type="modified residue" description="Pyruvic acid (Ser); by autocatalysis" evidence="15">
    <location>
        <position position="84"/>
    </location>
</feature>
<evidence type="ECO:0000256" key="8">
    <source>
        <dbReference type="ARBA" id="ARBA00023145"/>
    </source>
</evidence>
<comment type="caution">
    <text evidence="16">The sequence shown here is derived from an EMBL/GenBank/DDBJ whole genome shotgun (WGS) entry which is preliminary data.</text>
</comment>
<dbReference type="Gene3D" id="3.30.160.750">
    <property type="match status" value="1"/>
</dbReference>
<dbReference type="InterPro" id="IPR016067">
    <property type="entry name" value="S-AdoMet_deCO2ase_core"/>
</dbReference>
<evidence type="ECO:0000256" key="15">
    <source>
        <dbReference type="HAMAP-Rule" id="MF_00464"/>
    </source>
</evidence>
<gene>
    <name evidence="15" type="primary">speH</name>
    <name evidence="16" type="ORF">SAMN05444126_1126</name>
</gene>
<comment type="cofactor">
    <cofactor evidence="15">
        <name>pyruvate</name>
        <dbReference type="ChEBI" id="CHEBI:15361"/>
    </cofactor>
    <text evidence="15">Binds 1 pyruvoyl group covalently per subunit.</text>
</comment>
<keyword evidence="6 15" id="KW-0745">Spermidine biosynthesis</keyword>
<dbReference type="FunFam" id="3.30.360.110:FF:000001">
    <property type="entry name" value="S-adenosylmethionine decarboxylase proenzyme"/>
    <property type="match status" value="1"/>
</dbReference>
<evidence type="ECO:0000256" key="11">
    <source>
        <dbReference type="ARBA" id="ARBA00023317"/>
    </source>
</evidence>
<dbReference type="NCBIfam" id="TIGR03330">
    <property type="entry name" value="SAM_DCase_Bsu"/>
    <property type="match status" value="1"/>
</dbReference>
<keyword evidence="17" id="KW-1185">Reference proteome</keyword>
<evidence type="ECO:0000256" key="5">
    <source>
        <dbReference type="ARBA" id="ARBA00022813"/>
    </source>
</evidence>
<evidence type="ECO:0000256" key="4">
    <source>
        <dbReference type="ARBA" id="ARBA00022793"/>
    </source>
</evidence>
<feature type="active site" description="Proton donor; for catalytic activity" evidence="15">
    <location>
        <position position="104"/>
    </location>
</feature>
<evidence type="ECO:0000256" key="1">
    <source>
        <dbReference type="ARBA" id="ARBA00004911"/>
    </source>
</evidence>
<dbReference type="InterPro" id="IPR042284">
    <property type="entry name" value="AdoMetDC_N"/>
</dbReference>
<comment type="PTM">
    <text evidence="15">Is synthesized initially as an inactive proenzyme. Formation of the active enzyme involves a self-maturation process in which the active site pyruvoyl group is generated from an internal serine residue via an autocatalytic post-translational modification. Two non-identical subunits are generated from the proenzyme in this reaction, and the pyruvate is formed at the N-terminus of the alpha chain, which is derived from the carboxyl end of the proenzyme. The post-translation cleavage follows an unusual pathway, termed non-hydrolytic serinolysis, in which the side chain hydroxyl group of the serine supplies its oxygen atom to form the C-terminus of the beta chain, while the remainder of the serine residue undergoes an oxidative deamination to produce ammonia and the pyruvoyl group blocking the N-terminus of the alpha chain.</text>
</comment>
<feature type="active site" description="Schiff-base intermediate with substrate; via pyruvic acid" evidence="15">
    <location>
        <position position="84"/>
    </location>
</feature>
<dbReference type="EMBL" id="FOGV01000012">
    <property type="protein sequence ID" value="SES02749.1"/>
    <property type="molecule type" value="Genomic_DNA"/>
</dbReference>
<keyword evidence="3 15" id="KW-0949">S-adenosyl-L-methionine</keyword>
<keyword evidence="11 15" id="KW-0670">Pyruvate</keyword>
<comment type="similarity">
    <text evidence="14 15">Belongs to the prokaryotic AdoMetDC family. Type 1 subfamily.</text>
</comment>
<dbReference type="Pfam" id="PF02675">
    <property type="entry name" value="AdoMet_dc"/>
    <property type="match status" value="1"/>
</dbReference>
<evidence type="ECO:0000256" key="3">
    <source>
        <dbReference type="ARBA" id="ARBA00022691"/>
    </source>
</evidence>
<dbReference type="SUPFAM" id="SSF56276">
    <property type="entry name" value="S-adenosylmethionine decarboxylase"/>
    <property type="match status" value="1"/>
</dbReference>
<keyword evidence="7 15" id="KW-0620">Polyamine biosynthesis</keyword>
<dbReference type="PANTHER" id="PTHR33866:SF2">
    <property type="entry name" value="S-ADENOSYLMETHIONINE DECARBOXYLASE PROENZYME"/>
    <property type="match status" value="1"/>
</dbReference>
<dbReference type="GO" id="GO:0005829">
    <property type="term" value="C:cytosol"/>
    <property type="evidence" value="ECO:0007669"/>
    <property type="project" value="TreeGrafter"/>
</dbReference>
<evidence type="ECO:0000256" key="12">
    <source>
        <dbReference type="ARBA" id="ARBA00048112"/>
    </source>
</evidence>
<evidence type="ECO:0000256" key="2">
    <source>
        <dbReference type="ARBA" id="ARBA00011601"/>
    </source>
</evidence>
<dbReference type="Proteomes" id="UP000199318">
    <property type="component" value="Unassembled WGS sequence"/>
</dbReference>
<feature type="chain" id="PRO_5023361611" description="S-adenosylmethionine decarboxylase beta chain" evidence="15">
    <location>
        <begin position="1"/>
        <end position="83"/>
    </location>
</feature>
<evidence type="ECO:0000256" key="13">
    <source>
        <dbReference type="ARBA" id="ARBA00056215"/>
    </source>
</evidence>
<dbReference type="EC" id="4.1.1.50" evidence="15"/>
<keyword evidence="5 15" id="KW-0068">Autocatalytic cleavage</keyword>
<evidence type="ECO:0000256" key="6">
    <source>
        <dbReference type="ARBA" id="ARBA00023066"/>
    </source>
</evidence>
<keyword evidence="10 15" id="KW-0704">Schiff base</keyword>